<evidence type="ECO:0000256" key="1">
    <source>
        <dbReference type="ARBA" id="ARBA00010515"/>
    </source>
</evidence>
<comment type="similarity">
    <text evidence="1">Belongs to the 'GDXG' lipolytic enzyme family.</text>
</comment>
<dbReference type="InterPro" id="IPR002168">
    <property type="entry name" value="Lipase_GDXG_HIS_AS"/>
</dbReference>
<sequence length="291" mass="32651">MRKMCTQKNRYYNLIGWLLVFSLLSGCQVWDQVKPESNYINDTVVDYDFYKDVVYGNNDKVKLDLYQPISLNGHAAEVVILLHGGGWTSGDKSFLKPTVDRLLKEGKNLAIVNMNYRVDSRAGDLLSLQLADLQNAVHFLSDNAEKYNLRKDNYRIVGFSAGGHIALTYAYRTTETNIGTVVAISAPTELSVKEMLDKSLWPNVEILLGKKYGDSIDVFKKASPFHLVSFGSPKTLLVYGQGDVLVSSQQGELLAQKLRLMHVPCKFEVIPGETHELSAEKASQYILDSYQ</sequence>
<dbReference type="PANTHER" id="PTHR48081">
    <property type="entry name" value="AB HYDROLASE SUPERFAMILY PROTEIN C4A8.06C"/>
    <property type="match status" value="1"/>
</dbReference>
<evidence type="ECO:0000256" key="2">
    <source>
        <dbReference type="ARBA" id="ARBA00022801"/>
    </source>
</evidence>
<evidence type="ECO:0000313" key="4">
    <source>
        <dbReference type="EMBL" id="MPR35455.1"/>
    </source>
</evidence>
<dbReference type="GO" id="GO:0016787">
    <property type="term" value="F:hydrolase activity"/>
    <property type="evidence" value="ECO:0007669"/>
    <property type="project" value="UniProtKB-KW"/>
</dbReference>
<dbReference type="InterPro" id="IPR029058">
    <property type="entry name" value="AB_hydrolase_fold"/>
</dbReference>
<dbReference type="InterPro" id="IPR050300">
    <property type="entry name" value="GDXG_lipolytic_enzyme"/>
</dbReference>
<gene>
    <name evidence="4" type="ORF">GBK04_19400</name>
</gene>
<dbReference type="SUPFAM" id="SSF53474">
    <property type="entry name" value="alpha/beta-Hydrolases"/>
    <property type="match status" value="1"/>
</dbReference>
<proteinExistence type="inferred from homology"/>
<keyword evidence="2 4" id="KW-0378">Hydrolase</keyword>
<organism evidence="4 5">
    <name type="scientific">Salmonirosea aquatica</name>
    <dbReference type="NCBI Taxonomy" id="2654236"/>
    <lineage>
        <taxon>Bacteria</taxon>
        <taxon>Pseudomonadati</taxon>
        <taxon>Bacteroidota</taxon>
        <taxon>Cytophagia</taxon>
        <taxon>Cytophagales</taxon>
        <taxon>Spirosomataceae</taxon>
        <taxon>Salmonirosea</taxon>
    </lineage>
</organism>
<comment type="caution">
    <text evidence="4">The sequence shown here is derived from an EMBL/GenBank/DDBJ whole genome shotgun (WGS) entry which is preliminary data.</text>
</comment>
<accession>A0A7C9BLD0</accession>
<dbReference type="PROSITE" id="PS01173">
    <property type="entry name" value="LIPASE_GDXG_HIS"/>
    <property type="match status" value="1"/>
</dbReference>
<reference evidence="4 5" key="1">
    <citation type="submission" date="2019-10" db="EMBL/GenBank/DDBJ databases">
        <title>Draft Genome Sequence of Cytophagaceae sp. SJW1-29.</title>
        <authorList>
            <person name="Choi A."/>
        </authorList>
    </citation>
    <scope>NUCLEOTIDE SEQUENCE [LARGE SCALE GENOMIC DNA]</scope>
    <source>
        <strain evidence="4 5">SJW1-29</strain>
    </source>
</reference>
<dbReference type="EMBL" id="WHLY01000002">
    <property type="protein sequence ID" value="MPR35455.1"/>
    <property type="molecule type" value="Genomic_DNA"/>
</dbReference>
<dbReference type="Pfam" id="PF20434">
    <property type="entry name" value="BD-FAE"/>
    <property type="match status" value="1"/>
</dbReference>
<dbReference type="Proteomes" id="UP000479293">
    <property type="component" value="Unassembled WGS sequence"/>
</dbReference>
<dbReference type="Gene3D" id="3.40.50.1820">
    <property type="entry name" value="alpha/beta hydrolase"/>
    <property type="match status" value="1"/>
</dbReference>
<evidence type="ECO:0000259" key="3">
    <source>
        <dbReference type="Pfam" id="PF20434"/>
    </source>
</evidence>
<dbReference type="PROSITE" id="PS51257">
    <property type="entry name" value="PROKAR_LIPOPROTEIN"/>
    <property type="match status" value="1"/>
</dbReference>
<name>A0A7C9BLD0_9BACT</name>
<keyword evidence="5" id="KW-1185">Reference proteome</keyword>
<dbReference type="InterPro" id="IPR049492">
    <property type="entry name" value="BD-FAE-like_dom"/>
</dbReference>
<dbReference type="AlphaFoldDB" id="A0A7C9BLD0"/>
<evidence type="ECO:0000313" key="5">
    <source>
        <dbReference type="Proteomes" id="UP000479293"/>
    </source>
</evidence>
<feature type="domain" description="BD-FAE-like" evidence="3">
    <location>
        <begin position="63"/>
        <end position="258"/>
    </location>
</feature>
<protein>
    <submittedName>
        <fullName evidence="4">Alpha/beta hydrolase fold domain-containing protein</fullName>
    </submittedName>
</protein>